<sequence>MAKFACPPDVTSVNVGGEQFNADAEGLIEAPDGVAPALEPLGFVRLAEPVAKRGKAAKAAAAE</sequence>
<reference evidence="1 2" key="1">
    <citation type="submission" date="2020-04" db="EMBL/GenBank/DDBJ databases">
        <title>Draft genome of Leeia sp. IMCC25680.</title>
        <authorList>
            <person name="Song J."/>
            <person name="Cho J.-C."/>
        </authorList>
    </citation>
    <scope>NUCLEOTIDE SEQUENCE [LARGE SCALE GENOMIC DNA]</scope>
    <source>
        <strain evidence="1 2">IMCC25680</strain>
    </source>
</reference>
<accession>A0A847S9G0</accession>
<proteinExistence type="predicted"/>
<dbReference type="RefSeq" id="WP_168875843.1">
    <property type="nucleotide sequence ID" value="NZ_JABAIM010000001.1"/>
</dbReference>
<organism evidence="1 2">
    <name type="scientific">Leeia aquatica</name>
    <dbReference type="NCBI Taxonomy" id="2725557"/>
    <lineage>
        <taxon>Bacteria</taxon>
        <taxon>Pseudomonadati</taxon>
        <taxon>Pseudomonadota</taxon>
        <taxon>Betaproteobacteria</taxon>
        <taxon>Neisseriales</taxon>
        <taxon>Leeiaceae</taxon>
        <taxon>Leeia</taxon>
    </lineage>
</organism>
<name>A0A847S9G0_9NEIS</name>
<protein>
    <submittedName>
        <fullName evidence="1">Uncharacterized protein</fullName>
    </submittedName>
</protein>
<evidence type="ECO:0000313" key="1">
    <source>
        <dbReference type="EMBL" id="NLR74216.1"/>
    </source>
</evidence>
<evidence type="ECO:0000313" key="2">
    <source>
        <dbReference type="Proteomes" id="UP000587991"/>
    </source>
</evidence>
<keyword evidence="2" id="KW-1185">Reference proteome</keyword>
<comment type="caution">
    <text evidence="1">The sequence shown here is derived from an EMBL/GenBank/DDBJ whole genome shotgun (WGS) entry which is preliminary data.</text>
</comment>
<dbReference type="Proteomes" id="UP000587991">
    <property type="component" value="Unassembled WGS sequence"/>
</dbReference>
<dbReference type="EMBL" id="JABAIM010000001">
    <property type="protein sequence ID" value="NLR74216.1"/>
    <property type="molecule type" value="Genomic_DNA"/>
</dbReference>
<dbReference type="AlphaFoldDB" id="A0A847S9G0"/>
<gene>
    <name evidence="1" type="ORF">HF682_03490</name>
</gene>